<dbReference type="WBParaSite" id="PDA_v2.g28419.t1">
    <property type="protein sequence ID" value="PDA_v2.g28419.t1"/>
    <property type="gene ID" value="PDA_v2.g28419"/>
</dbReference>
<dbReference type="Pfam" id="PF00022">
    <property type="entry name" value="Actin"/>
    <property type="match status" value="1"/>
</dbReference>
<protein>
    <submittedName>
        <fullName evidence="2">Uncharacterized protein</fullName>
    </submittedName>
</protein>
<sequence>MEIFKKNNPVINYYLPDYNLIRRGQIKQSSDSESFKDLSTISLGVERFVLPETIFFPEIIDCDQIGLKEAINRTCNGVFNYNLFGRYMLKNIIVFGGNASIPGLKERLCHDLSNAFETYDVPENIERCINISSHPISEPWHAAQYLINNNVPSFLNKFVSKKEYHEHGNRICDERFIDYAPKEWYDLCPFDDFDFSNNL</sequence>
<dbReference type="PANTHER" id="PTHR11937">
    <property type="entry name" value="ACTIN"/>
    <property type="match status" value="1"/>
</dbReference>
<dbReference type="InterPro" id="IPR043129">
    <property type="entry name" value="ATPase_NBD"/>
</dbReference>
<dbReference type="Proteomes" id="UP000887578">
    <property type="component" value="Unplaced"/>
</dbReference>
<dbReference type="Gene3D" id="3.30.420.40">
    <property type="match status" value="2"/>
</dbReference>
<dbReference type="Gene3D" id="3.90.640.10">
    <property type="entry name" value="Actin, Chain A, domain 4"/>
    <property type="match status" value="1"/>
</dbReference>
<dbReference type="SUPFAM" id="SSF53067">
    <property type="entry name" value="Actin-like ATPase domain"/>
    <property type="match status" value="1"/>
</dbReference>
<name>A0A914Q9Z5_9BILA</name>
<organism evidence="1 2">
    <name type="scientific">Panagrolaimus davidi</name>
    <dbReference type="NCBI Taxonomy" id="227884"/>
    <lineage>
        <taxon>Eukaryota</taxon>
        <taxon>Metazoa</taxon>
        <taxon>Ecdysozoa</taxon>
        <taxon>Nematoda</taxon>
        <taxon>Chromadorea</taxon>
        <taxon>Rhabditida</taxon>
        <taxon>Tylenchina</taxon>
        <taxon>Panagrolaimomorpha</taxon>
        <taxon>Panagrolaimoidea</taxon>
        <taxon>Panagrolaimidae</taxon>
        <taxon>Panagrolaimus</taxon>
    </lineage>
</organism>
<accession>A0A914Q9Z5</accession>
<dbReference type="AlphaFoldDB" id="A0A914Q9Z5"/>
<keyword evidence="1" id="KW-1185">Reference proteome</keyword>
<dbReference type="InterPro" id="IPR004000">
    <property type="entry name" value="Actin"/>
</dbReference>
<proteinExistence type="predicted"/>
<evidence type="ECO:0000313" key="2">
    <source>
        <dbReference type="WBParaSite" id="PDA_v2.g28419.t1"/>
    </source>
</evidence>
<reference evidence="2" key="1">
    <citation type="submission" date="2022-11" db="UniProtKB">
        <authorList>
            <consortium name="WormBaseParasite"/>
        </authorList>
    </citation>
    <scope>IDENTIFICATION</scope>
</reference>
<evidence type="ECO:0000313" key="1">
    <source>
        <dbReference type="Proteomes" id="UP000887578"/>
    </source>
</evidence>